<reference evidence="11 12" key="1">
    <citation type="submission" date="2020-08" db="EMBL/GenBank/DDBJ databases">
        <title>Acidobacteriota in marine sediments use diverse sulfur dissimilation pathways.</title>
        <authorList>
            <person name="Wasmund K."/>
        </authorList>
    </citation>
    <scope>NUCLEOTIDE SEQUENCE [LARGE SCALE GENOMIC DNA]</scope>
    <source>
        <strain evidence="11">MAG AM4</strain>
    </source>
</reference>
<comment type="caution">
    <text evidence="11">The sequence shown here is derived from an EMBL/GenBank/DDBJ whole genome shotgun (WGS) entry which is preliminary data.</text>
</comment>
<comment type="function">
    <text evidence="7">The UvrABC repair system catalyzes the recognition and processing of DNA lesions. UvrC both incises the 5' and 3' sides of the lesion. The N-terminal half is responsible for the 3' incision and the C-terminal half is responsible for the 5' incision.</text>
</comment>
<dbReference type="SUPFAM" id="SSF46600">
    <property type="entry name" value="C-terminal UvrC-binding domain of UvrB"/>
    <property type="match status" value="1"/>
</dbReference>
<dbReference type="GO" id="GO:0009381">
    <property type="term" value="F:excinuclease ABC activity"/>
    <property type="evidence" value="ECO:0007669"/>
    <property type="project" value="UniProtKB-UniRule"/>
</dbReference>
<dbReference type="GO" id="GO:0009432">
    <property type="term" value="P:SOS response"/>
    <property type="evidence" value="ECO:0007669"/>
    <property type="project" value="UniProtKB-UniRule"/>
</dbReference>
<evidence type="ECO:0000259" key="9">
    <source>
        <dbReference type="PROSITE" id="PS50164"/>
    </source>
</evidence>
<evidence type="ECO:0000313" key="12">
    <source>
        <dbReference type="Proteomes" id="UP000648239"/>
    </source>
</evidence>
<evidence type="ECO:0000256" key="1">
    <source>
        <dbReference type="ARBA" id="ARBA00022490"/>
    </source>
</evidence>
<dbReference type="Pfam" id="PF08459">
    <property type="entry name" value="UvrC_RNaseH_dom"/>
    <property type="match status" value="1"/>
</dbReference>
<name>A0A8J6Y5S3_9BACT</name>
<dbReference type="Pfam" id="PF22920">
    <property type="entry name" value="UvrC_RNaseH"/>
    <property type="match status" value="1"/>
</dbReference>
<dbReference type="InterPro" id="IPR047296">
    <property type="entry name" value="GIY-YIG_UvrC_Cho"/>
</dbReference>
<dbReference type="InterPro" id="IPR001943">
    <property type="entry name" value="UVR_dom"/>
</dbReference>
<evidence type="ECO:0000256" key="3">
    <source>
        <dbReference type="ARBA" id="ARBA00022769"/>
    </source>
</evidence>
<feature type="domain" description="GIY-YIG" evidence="9">
    <location>
        <begin position="14"/>
        <end position="93"/>
    </location>
</feature>
<keyword evidence="5 7" id="KW-0234">DNA repair</keyword>
<evidence type="ECO:0000256" key="7">
    <source>
        <dbReference type="HAMAP-Rule" id="MF_00203"/>
    </source>
</evidence>
<dbReference type="PANTHER" id="PTHR30562">
    <property type="entry name" value="UVRC/OXIDOREDUCTASE"/>
    <property type="match status" value="1"/>
</dbReference>
<protein>
    <recommendedName>
        <fullName evidence="7">UvrABC system protein C</fullName>
        <shortName evidence="7">Protein UvrC</shortName>
    </recommendedName>
    <alternativeName>
        <fullName evidence="7">Excinuclease ABC subunit C</fullName>
    </alternativeName>
</protein>
<evidence type="ECO:0000259" key="8">
    <source>
        <dbReference type="PROSITE" id="PS50151"/>
    </source>
</evidence>
<dbReference type="Gene3D" id="3.30.420.340">
    <property type="entry name" value="UvrC, RNAse H endonuclease domain"/>
    <property type="match status" value="1"/>
</dbReference>
<dbReference type="GO" id="GO:0003677">
    <property type="term" value="F:DNA binding"/>
    <property type="evidence" value="ECO:0007669"/>
    <property type="project" value="UniProtKB-UniRule"/>
</dbReference>
<dbReference type="GO" id="GO:0005737">
    <property type="term" value="C:cytoplasm"/>
    <property type="evidence" value="ECO:0007669"/>
    <property type="project" value="UniProtKB-SubCell"/>
</dbReference>
<dbReference type="NCBIfam" id="NF001824">
    <property type="entry name" value="PRK00558.1-5"/>
    <property type="match status" value="1"/>
</dbReference>
<evidence type="ECO:0000256" key="4">
    <source>
        <dbReference type="ARBA" id="ARBA00022881"/>
    </source>
</evidence>
<sequence>MNSRLQEKLDQLPIRPGVYIYHGADDTVLYVGKAKSLRSRVRSYFQPGARHAPKTERLVREICDLELLVVDTEREALILEANLIKKHRPRFNVILRDDKQFPYLKLTAGDTYPRVTLVRQARLDSSTYYGPFTPASIARRSLKLIPKIFRVATCNEVFDGKRRPCLYYHLDQCLAPCAGKTDPLEYGAAVRDTKLFLEGRHHELKTALKDRMRKSSERMEYERAGRYRDTIRTLDALGDRQHMASVGLEKQDYIAWHREGGRIALQLFQMREGKIQGRREFAFEDIDGDDGPFLSAVLAQYYLEVEPPPEIYVMAWPENRDIMESWLGERGGRRARLKLPVRGIKKRFLDLVLTNARLAFENRFRSGHDHEAEILEALAELLEMDRPPYRIECFDISNIQGTDTVASMVVWEGGKPSRKDYRSYNIRSVTGSDDFASMAEAVTRRYRRLLNEDKRLPDLVVIDGGAGQLGAAVKAAAEVGLPMMKIISLAKRDEEIYTVAGKEPIRLDKSSPVLQLVQRIRDEAHRFAVTRHRARRKKRTLRSGLTDIPGVGPATARKLLQAFGSLREVKAAGLEELQAVAGSKLANRIREYYEG</sequence>
<dbReference type="InterPro" id="IPR038476">
    <property type="entry name" value="UvrC_RNase_H_dom_sf"/>
</dbReference>
<feature type="domain" description="UvrC family homology region profile" evidence="10">
    <location>
        <begin position="253"/>
        <end position="472"/>
    </location>
</feature>
<dbReference type="GO" id="GO:0009380">
    <property type="term" value="C:excinuclease repair complex"/>
    <property type="evidence" value="ECO:0007669"/>
    <property type="project" value="InterPro"/>
</dbReference>
<dbReference type="AlphaFoldDB" id="A0A8J6Y5S3"/>
<dbReference type="PROSITE" id="PS50164">
    <property type="entry name" value="GIY_YIG"/>
    <property type="match status" value="1"/>
</dbReference>
<comment type="similarity">
    <text evidence="7">Belongs to the UvrC family.</text>
</comment>
<dbReference type="SUPFAM" id="SSF82771">
    <property type="entry name" value="GIY-YIG endonuclease"/>
    <property type="match status" value="1"/>
</dbReference>
<feature type="domain" description="UVR" evidence="8">
    <location>
        <begin position="202"/>
        <end position="237"/>
    </location>
</feature>
<dbReference type="NCBIfam" id="TIGR00194">
    <property type="entry name" value="uvrC"/>
    <property type="match status" value="1"/>
</dbReference>
<dbReference type="CDD" id="cd10434">
    <property type="entry name" value="GIY-YIG_UvrC_Cho"/>
    <property type="match status" value="1"/>
</dbReference>
<dbReference type="InterPro" id="IPR001162">
    <property type="entry name" value="UvrC_RNase_H_dom"/>
</dbReference>
<comment type="subcellular location">
    <subcellularLocation>
        <location evidence="7">Cytoplasm</location>
    </subcellularLocation>
</comment>
<dbReference type="SMART" id="SM00465">
    <property type="entry name" value="GIYc"/>
    <property type="match status" value="1"/>
</dbReference>
<dbReference type="Proteomes" id="UP000648239">
    <property type="component" value="Unassembled WGS sequence"/>
</dbReference>
<dbReference type="PANTHER" id="PTHR30562:SF1">
    <property type="entry name" value="UVRABC SYSTEM PROTEIN C"/>
    <property type="match status" value="1"/>
</dbReference>
<organism evidence="11 12">
    <name type="scientific">Candidatus Polarisedimenticola svalbardensis</name>
    <dbReference type="NCBI Taxonomy" id="2886004"/>
    <lineage>
        <taxon>Bacteria</taxon>
        <taxon>Pseudomonadati</taxon>
        <taxon>Acidobacteriota</taxon>
        <taxon>Candidatus Polarisedimenticolia</taxon>
        <taxon>Candidatus Polarisedimenticolales</taxon>
        <taxon>Candidatus Polarisedimenticolaceae</taxon>
        <taxon>Candidatus Polarisedimenticola</taxon>
    </lineage>
</organism>
<dbReference type="InterPro" id="IPR000305">
    <property type="entry name" value="GIY-YIG_endonuc"/>
</dbReference>
<dbReference type="Pfam" id="PF01541">
    <property type="entry name" value="GIY-YIG"/>
    <property type="match status" value="1"/>
</dbReference>
<proteinExistence type="inferred from homology"/>
<evidence type="ECO:0000256" key="6">
    <source>
        <dbReference type="ARBA" id="ARBA00023236"/>
    </source>
</evidence>
<dbReference type="Pfam" id="PF02151">
    <property type="entry name" value="UVR"/>
    <property type="match status" value="1"/>
</dbReference>
<accession>A0A8J6Y5S3</accession>
<dbReference type="FunFam" id="3.30.420.340:FF:000001">
    <property type="entry name" value="UvrABC system protein C"/>
    <property type="match status" value="1"/>
</dbReference>
<dbReference type="SUPFAM" id="SSF47781">
    <property type="entry name" value="RuvA domain 2-like"/>
    <property type="match status" value="1"/>
</dbReference>
<keyword evidence="3 7" id="KW-0228">DNA excision</keyword>
<dbReference type="PROSITE" id="PS50165">
    <property type="entry name" value="UVRC"/>
    <property type="match status" value="1"/>
</dbReference>
<dbReference type="InterPro" id="IPR010994">
    <property type="entry name" value="RuvA_2-like"/>
</dbReference>
<keyword evidence="6 7" id="KW-0742">SOS response</keyword>
<evidence type="ECO:0000313" key="11">
    <source>
        <dbReference type="EMBL" id="MBD3867655.1"/>
    </source>
</evidence>
<evidence type="ECO:0000256" key="5">
    <source>
        <dbReference type="ARBA" id="ARBA00023204"/>
    </source>
</evidence>
<dbReference type="InterPro" id="IPR004791">
    <property type="entry name" value="UvrC"/>
</dbReference>
<dbReference type="FunFam" id="3.40.1440.10:FF:000001">
    <property type="entry name" value="UvrABC system protein C"/>
    <property type="match status" value="1"/>
</dbReference>
<dbReference type="InterPro" id="IPR035901">
    <property type="entry name" value="GIY-YIG_endonuc_sf"/>
</dbReference>
<dbReference type="Gene3D" id="3.40.1440.10">
    <property type="entry name" value="GIY-YIG endonuclease"/>
    <property type="match status" value="1"/>
</dbReference>
<keyword evidence="1 7" id="KW-0963">Cytoplasm</keyword>
<dbReference type="EMBL" id="JACXWD010000013">
    <property type="protein sequence ID" value="MBD3867655.1"/>
    <property type="molecule type" value="Genomic_DNA"/>
</dbReference>
<dbReference type="InterPro" id="IPR050066">
    <property type="entry name" value="UvrABC_protein_C"/>
</dbReference>
<evidence type="ECO:0000256" key="2">
    <source>
        <dbReference type="ARBA" id="ARBA00022763"/>
    </source>
</evidence>
<dbReference type="InterPro" id="IPR036876">
    <property type="entry name" value="UVR_dom_sf"/>
</dbReference>
<dbReference type="GO" id="GO:0006289">
    <property type="term" value="P:nucleotide-excision repair"/>
    <property type="evidence" value="ECO:0007669"/>
    <property type="project" value="UniProtKB-UniRule"/>
</dbReference>
<dbReference type="Gene3D" id="1.10.150.20">
    <property type="entry name" value="5' to 3' exonuclease, C-terminal subdomain"/>
    <property type="match status" value="1"/>
</dbReference>
<keyword evidence="4 7" id="KW-0267">Excision nuclease</keyword>
<gene>
    <name evidence="7 11" type="primary">uvrC</name>
    <name evidence="11" type="ORF">IFK94_05975</name>
</gene>
<dbReference type="HAMAP" id="MF_00203">
    <property type="entry name" value="UvrC"/>
    <property type="match status" value="1"/>
</dbReference>
<evidence type="ECO:0000259" key="10">
    <source>
        <dbReference type="PROSITE" id="PS50165"/>
    </source>
</evidence>
<keyword evidence="2 7" id="KW-0227">DNA damage</keyword>
<dbReference type="Pfam" id="PF14520">
    <property type="entry name" value="HHH_5"/>
    <property type="match status" value="1"/>
</dbReference>
<dbReference type="PROSITE" id="PS50151">
    <property type="entry name" value="UVR"/>
    <property type="match status" value="1"/>
</dbReference>
<comment type="subunit">
    <text evidence="7">Interacts with UvrB in an incision complex.</text>
</comment>